<reference evidence="2 3" key="1">
    <citation type="journal article" date="2016" name="Sci. Rep.">
        <title>The Dendrobium catenatum Lindl. genome sequence provides insights into polysaccharide synthase, floral development and adaptive evolution.</title>
        <authorList>
            <person name="Zhang G.Q."/>
            <person name="Xu Q."/>
            <person name="Bian C."/>
            <person name="Tsai W.C."/>
            <person name="Yeh C.M."/>
            <person name="Liu K.W."/>
            <person name="Yoshida K."/>
            <person name="Zhang L.S."/>
            <person name="Chang S.B."/>
            <person name="Chen F."/>
            <person name="Shi Y."/>
            <person name="Su Y.Y."/>
            <person name="Zhang Y.Q."/>
            <person name="Chen L.J."/>
            <person name="Yin Y."/>
            <person name="Lin M."/>
            <person name="Huang H."/>
            <person name="Deng H."/>
            <person name="Wang Z.W."/>
            <person name="Zhu S.L."/>
            <person name="Zhao X."/>
            <person name="Deng C."/>
            <person name="Niu S.C."/>
            <person name="Huang J."/>
            <person name="Wang M."/>
            <person name="Liu G.H."/>
            <person name="Yang H.J."/>
            <person name="Xiao X.J."/>
            <person name="Hsiao Y.Y."/>
            <person name="Wu W.L."/>
            <person name="Chen Y.Y."/>
            <person name="Mitsuda N."/>
            <person name="Ohme-Takagi M."/>
            <person name="Luo Y.B."/>
            <person name="Van de Peer Y."/>
            <person name="Liu Z.J."/>
        </authorList>
    </citation>
    <scope>NUCLEOTIDE SEQUENCE [LARGE SCALE GENOMIC DNA]</scope>
    <source>
        <tissue evidence="2">The whole plant</tissue>
    </source>
</reference>
<dbReference type="InterPro" id="IPR036397">
    <property type="entry name" value="RNaseH_sf"/>
</dbReference>
<dbReference type="Pfam" id="PF00078">
    <property type="entry name" value="RVT_1"/>
    <property type="match status" value="1"/>
</dbReference>
<dbReference type="CDD" id="cd06222">
    <property type="entry name" value="RNase_H_like"/>
    <property type="match status" value="1"/>
</dbReference>
<dbReference type="Pfam" id="PF13966">
    <property type="entry name" value="zf-RVT"/>
    <property type="match status" value="1"/>
</dbReference>
<name>A0A2I0WL16_9ASPA</name>
<dbReference type="EMBL" id="KZ502537">
    <property type="protein sequence ID" value="PKU76353.1"/>
    <property type="molecule type" value="Genomic_DNA"/>
</dbReference>
<dbReference type="GO" id="GO:0003676">
    <property type="term" value="F:nucleic acid binding"/>
    <property type="evidence" value="ECO:0007669"/>
    <property type="project" value="InterPro"/>
</dbReference>
<dbReference type="Pfam" id="PF13456">
    <property type="entry name" value="RVT_3"/>
    <property type="match status" value="1"/>
</dbReference>
<dbReference type="InterPro" id="IPR036691">
    <property type="entry name" value="Endo/exonu/phosph_ase_sf"/>
</dbReference>
<organism evidence="2 3">
    <name type="scientific">Dendrobium catenatum</name>
    <dbReference type="NCBI Taxonomy" id="906689"/>
    <lineage>
        <taxon>Eukaryota</taxon>
        <taxon>Viridiplantae</taxon>
        <taxon>Streptophyta</taxon>
        <taxon>Embryophyta</taxon>
        <taxon>Tracheophyta</taxon>
        <taxon>Spermatophyta</taxon>
        <taxon>Magnoliopsida</taxon>
        <taxon>Liliopsida</taxon>
        <taxon>Asparagales</taxon>
        <taxon>Orchidaceae</taxon>
        <taxon>Epidendroideae</taxon>
        <taxon>Malaxideae</taxon>
        <taxon>Dendrobiinae</taxon>
        <taxon>Dendrobium</taxon>
    </lineage>
</organism>
<dbReference type="GO" id="GO:0004523">
    <property type="term" value="F:RNA-DNA hybrid ribonuclease activity"/>
    <property type="evidence" value="ECO:0007669"/>
    <property type="project" value="InterPro"/>
</dbReference>
<dbReference type="Gene3D" id="3.30.420.10">
    <property type="entry name" value="Ribonuclease H-like superfamily/Ribonuclease H"/>
    <property type="match status" value="1"/>
</dbReference>
<evidence type="ECO:0000313" key="2">
    <source>
        <dbReference type="EMBL" id="PKU76353.1"/>
    </source>
</evidence>
<feature type="domain" description="Reverse transcriptase" evidence="1">
    <location>
        <begin position="487"/>
        <end position="745"/>
    </location>
</feature>
<sequence>MTHILFWNCRGARKKNTSHFLRHLIASNEVVFVGLVETKVETVGRADVDKLVGKGWDFFQQPSVGKSGGLLALWRADLIKFEVALASDQCIAGSVTLPNLQTWRVALVYANKDYHVRRHLWDAIETSLAGSGPMFIGGDFNCCLSQDEKKGGKRFRLSPGAQEMQEFMLRSDLHDLGFTGTKFTWSNNKDGRSRIWVRLDRFLMNTEGLGVAPFAMVRHLNRLASDHCPLMLNLGGSGTTPNFRWVRFEDVWMSYPASWRVVAKAWGRTDLGHPAEVVNRKCSRTLKALLFWSKHRIRDMGAQRCALEQRIAELQHIDCSVVGLNPEQEEELRVKVGEFHAVLSRMATWWGQRAKVRWIEDGDANSHFFHAVATARRRGNRVVELKKEDGTVLVEPNLIQEEFWKFFSDKWRERVTNMARWPNFGVEARLRPEEAALLEAEVTDTEIHKAVFSMGNNRAPGMDGITSSFLKFYWLIIREDVCSAVRKFFVEGVMCPSWKDTMVILIPKMENAAAPNQFRPISLCQSLYKLVAKILVNRLKPVLGGLIGEEQGAFVPGRSIANHGLLAQEMMCKFQHSTMQAGLMAIKVDMEQAYDCMSWDTLCRAMDAMGFSAQFIRWVMACVGEPRFAFLLNGNRSQWINARSGLRQGCPLSPYLFILCSELLTKAFHQFGAGLGVQIVCHGERVSHLLYADDILIFAEASLANAKRILGILMDYCGWTGQNTNINKSAILFNKRCPRWKGRRIARLLGYNTVSSLDYLGIPLLTRRLLKADFTKMTAKALAKINVWGKRHLSLAGRATLIRTSLLTIPMYCMTLTGIPKGSLEIIEKVGRQFLWQKSSDSRGLHYVAWSELCKPREIGGLGFHSSLEWVGPLRARLALNFIQQPDTLLHRILRGKYGDNPWTEWPGRNVSIAWRILNDGAEALRPIIRWKIGDGKTVDILSDIWMLDRRLEKWPAFGDFCSLEHCRVSRLLTEHGNWNAGMVRNYFGDDMAERILAIPICDSGGGDQPELMNLHGGRTVTSLAYRARLGGTAYAFLWIKKFKLHPRENMFWWRLLRDAIPTNVWLLRRNLEDCGRCPWGCNEDENRDHCTVSCRFLKSILMQLDRWGYTMPAATSFDDMLRILEELAGCNPGLGKIYCSAVYHAWRARNNKKHGRSWGSPAVAAATVLGAIPKTHLMPVVEPWHTNQPLRLPDPLLWCVPPPNWLKFNFDASLLSSNLAGLGLVVRDHCGNLIVATGQQIEHWDVATAELLAACTIKDVLEDWMMDRAGIIIEGDCSNIIEWLQQLRHPDHSMHRCRDGPDLSFLSLFTQVLFMRVPRCCNRAADFCASRALEGNFVWKNVWCDDVPPTFVSLLREESVSG</sequence>
<dbReference type="Pfam" id="PF03372">
    <property type="entry name" value="Exo_endo_phos"/>
    <property type="match status" value="1"/>
</dbReference>
<dbReference type="STRING" id="906689.A0A2I0WL16"/>
<gene>
    <name evidence="2" type="ORF">MA16_Dca000956</name>
</gene>
<dbReference type="SUPFAM" id="SSF56219">
    <property type="entry name" value="DNase I-like"/>
    <property type="match status" value="1"/>
</dbReference>
<evidence type="ECO:0000313" key="3">
    <source>
        <dbReference type="Proteomes" id="UP000233837"/>
    </source>
</evidence>
<evidence type="ECO:0000259" key="1">
    <source>
        <dbReference type="PROSITE" id="PS50878"/>
    </source>
</evidence>
<accession>A0A2I0WL16</accession>
<dbReference type="InterPro" id="IPR002156">
    <property type="entry name" value="RNaseH_domain"/>
</dbReference>
<reference evidence="2 3" key="2">
    <citation type="journal article" date="2017" name="Nature">
        <title>The Apostasia genome and the evolution of orchids.</title>
        <authorList>
            <person name="Zhang G.Q."/>
            <person name="Liu K.W."/>
            <person name="Li Z."/>
            <person name="Lohaus R."/>
            <person name="Hsiao Y.Y."/>
            <person name="Niu S.C."/>
            <person name="Wang J.Y."/>
            <person name="Lin Y.C."/>
            <person name="Xu Q."/>
            <person name="Chen L.J."/>
            <person name="Yoshida K."/>
            <person name="Fujiwara S."/>
            <person name="Wang Z.W."/>
            <person name="Zhang Y.Q."/>
            <person name="Mitsuda N."/>
            <person name="Wang M."/>
            <person name="Liu G.H."/>
            <person name="Pecoraro L."/>
            <person name="Huang H.X."/>
            <person name="Xiao X.J."/>
            <person name="Lin M."/>
            <person name="Wu X.Y."/>
            <person name="Wu W.L."/>
            <person name="Chen Y.Y."/>
            <person name="Chang S.B."/>
            <person name="Sakamoto S."/>
            <person name="Ohme-Takagi M."/>
            <person name="Yagi M."/>
            <person name="Zeng S.J."/>
            <person name="Shen C.Y."/>
            <person name="Yeh C.M."/>
            <person name="Luo Y.B."/>
            <person name="Tsai W.C."/>
            <person name="Van de Peer Y."/>
            <person name="Liu Z.J."/>
        </authorList>
    </citation>
    <scope>NUCLEOTIDE SEQUENCE [LARGE SCALE GENOMIC DNA]</scope>
    <source>
        <tissue evidence="2">The whole plant</tissue>
    </source>
</reference>
<dbReference type="SUPFAM" id="SSF56672">
    <property type="entry name" value="DNA/RNA polymerases"/>
    <property type="match status" value="1"/>
</dbReference>
<dbReference type="InterPro" id="IPR043502">
    <property type="entry name" value="DNA/RNA_pol_sf"/>
</dbReference>
<dbReference type="PANTHER" id="PTHR33116:SF86">
    <property type="entry name" value="REVERSE TRANSCRIPTASE DOMAIN-CONTAINING PROTEIN"/>
    <property type="match status" value="1"/>
</dbReference>
<dbReference type="PANTHER" id="PTHR33116">
    <property type="entry name" value="REVERSE TRANSCRIPTASE ZINC-BINDING DOMAIN-CONTAINING PROTEIN-RELATED-RELATED"/>
    <property type="match status" value="1"/>
</dbReference>
<dbReference type="InterPro" id="IPR005135">
    <property type="entry name" value="Endo/exonuclease/phosphatase"/>
</dbReference>
<protein>
    <submittedName>
        <fullName evidence="2">Ribonuclease H protein</fullName>
    </submittedName>
</protein>
<keyword evidence="3" id="KW-1185">Reference proteome</keyword>
<dbReference type="InterPro" id="IPR000477">
    <property type="entry name" value="RT_dom"/>
</dbReference>
<dbReference type="InterPro" id="IPR044730">
    <property type="entry name" value="RNase_H-like_dom_plant"/>
</dbReference>
<dbReference type="CDD" id="cd01650">
    <property type="entry name" value="RT_nLTR_like"/>
    <property type="match status" value="1"/>
</dbReference>
<dbReference type="InterPro" id="IPR026960">
    <property type="entry name" value="RVT-Znf"/>
</dbReference>
<dbReference type="PROSITE" id="PS50878">
    <property type="entry name" value="RT_POL"/>
    <property type="match status" value="1"/>
</dbReference>
<dbReference type="Gene3D" id="3.60.10.10">
    <property type="entry name" value="Endonuclease/exonuclease/phosphatase"/>
    <property type="match status" value="1"/>
</dbReference>
<dbReference type="Proteomes" id="UP000233837">
    <property type="component" value="Unassembled WGS sequence"/>
</dbReference>
<proteinExistence type="predicted"/>